<dbReference type="SUPFAM" id="SSF117856">
    <property type="entry name" value="AF0104/ALDC/Ptd012-like"/>
    <property type="match status" value="1"/>
</dbReference>
<evidence type="ECO:0000313" key="10">
    <source>
        <dbReference type="Proteomes" id="UP000525078"/>
    </source>
</evidence>
<dbReference type="GO" id="GO:0005634">
    <property type="term" value="C:nucleus"/>
    <property type="evidence" value="ECO:0007669"/>
    <property type="project" value="UniProtKB-SubCell"/>
</dbReference>
<evidence type="ECO:0000259" key="7">
    <source>
        <dbReference type="PROSITE" id="PS51742"/>
    </source>
</evidence>
<evidence type="ECO:0000256" key="4">
    <source>
        <dbReference type="ARBA" id="ARBA00023242"/>
    </source>
</evidence>
<evidence type="ECO:0000313" key="8">
    <source>
        <dbReference type="EMBL" id="KAF4386726.1"/>
    </source>
</evidence>
<reference evidence="10 11" key="1">
    <citation type="journal article" date="2020" name="bioRxiv">
        <title>Sequence and annotation of 42 cannabis genomes reveals extensive copy number variation in cannabinoid synthesis and pathogen resistance genes.</title>
        <authorList>
            <person name="Mckernan K.J."/>
            <person name="Helbert Y."/>
            <person name="Kane L.T."/>
            <person name="Ebling H."/>
            <person name="Zhang L."/>
            <person name="Liu B."/>
            <person name="Eaton Z."/>
            <person name="Mclaughlin S."/>
            <person name="Kingan S."/>
            <person name="Baybayan P."/>
            <person name="Concepcion G."/>
            <person name="Jordan M."/>
            <person name="Riva A."/>
            <person name="Barbazuk W."/>
            <person name="Harkins T."/>
        </authorList>
    </citation>
    <scope>NUCLEOTIDE SEQUENCE [LARGE SCALE GENOMIC DNA]</scope>
    <source>
        <strain evidence="10 11">cv. Jamaican Lion 4</strain>
        <strain evidence="9">Father</strain>
        <strain evidence="8">Mother</strain>
        <tissue evidence="9">Leaf</tissue>
    </source>
</reference>
<evidence type="ECO:0000256" key="3">
    <source>
        <dbReference type="ARBA" id="ARBA00023163"/>
    </source>
</evidence>
<evidence type="ECO:0000256" key="2">
    <source>
        <dbReference type="ARBA" id="ARBA00023125"/>
    </source>
</evidence>
<dbReference type="InterPro" id="IPR039605">
    <property type="entry name" value="AHL"/>
</dbReference>
<keyword evidence="4 5" id="KW-0539">Nucleus</keyword>
<feature type="domain" description="PPC" evidence="7">
    <location>
        <begin position="183"/>
        <end position="306"/>
    </location>
</feature>
<evidence type="ECO:0000256" key="5">
    <source>
        <dbReference type="RuleBase" id="RU367031"/>
    </source>
</evidence>
<proteinExistence type="predicted"/>
<protein>
    <recommendedName>
        <fullName evidence="5">AT-hook motif nuclear-localized protein</fullName>
    </recommendedName>
</protein>
<dbReference type="Pfam" id="PF03479">
    <property type="entry name" value="PCC"/>
    <property type="match status" value="1"/>
</dbReference>
<evidence type="ECO:0000313" key="9">
    <source>
        <dbReference type="EMBL" id="KAF4392861.1"/>
    </source>
</evidence>
<dbReference type="Proteomes" id="UP000583929">
    <property type="component" value="Unassembled WGS sequence"/>
</dbReference>
<dbReference type="PANTHER" id="PTHR31500:SF57">
    <property type="entry name" value="AT-HOOK MOTIF NUCLEAR-LOCALIZED PROTEIN 10"/>
    <property type="match status" value="1"/>
</dbReference>
<gene>
    <name evidence="8" type="ORF">F8388_006681</name>
    <name evidence="9" type="ORF">G4B88_011856</name>
</gene>
<comment type="subcellular location">
    <subcellularLocation>
        <location evidence="5">Nucleus</location>
    </subcellularLocation>
</comment>
<dbReference type="EMBL" id="JAATIQ010000050">
    <property type="protein sequence ID" value="KAF4392861.1"/>
    <property type="molecule type" value="Genomic_DNA"/>
</dbReference>
<evidence type="ECO:0000313" key="11">
    <source>
        <dbReference type="Proteomes" id="UP000583929"/>
    </source>
</evidence>
<dbReference type="EMBL" id="JAATIP010000041">
    <property type="protein sequence ID" value="KAF4386726.1"/>
    <property type="molecule type" value="Genomic_DNA"/>
</dbReference>
<evidence type="ECO:0000256" key="6">
    <source>
        <dbReference type="SAM" id="MobiDB-lite"/>
    </source>
</evidence>
<dbReference type="Gene3D" id="3.30.1330.80">
    <property type="entry name" value="Hypothetical protein, similar to alpha- acetolactate decarboxylase, domain 2"/>
    <property type="match status" value="1"/>
</dbReference>
<feature type="region of interest" description="Disordered" evidence="6">
    <location>
        <begin position="1"/>
        <end position="88"/>
    </location>
</feature>
<dbReference type="GO" id="GO:0003680">
    <property type="term" value="F:minor groove of adenine-thymine-rich DNA binding"/>
    <property type="evidence" value="ECO:0007669"/>
    <property type="project" value="UniProtKB-UniRule"/>
</dbReference>
<evidence type="ECO:0000256" key="1">
    <source>
        <dbReference type="ARBA" id="ARBA00023015"/>
    </source>
</evidence>
<dbReference type="AlphaFoldDB" id="A0A7J6HDB1"/>
<keyword evidence="1 5" id="KW-0805">Transcription regulation</keyword>
<accession>A0A7J6HDB1</accession>
<comment type="function">
    <text evidence="5">Transcription factor that specifically binds AT-rich DNA sequences related to the nuclear matrix attachment regions (MARs).</text>
</comment>
<dbReference type="InterPro" id="IPR005175">
    <property type="entry name" value="PPC_dom"/>
</dbReference>
<keyword evidence="2 5" id="KW-0238">DNA-binding</keyword>
<dbReference type="PROSITE" id="PS51742">
    <property type="entry name" value="PPC"/>
    <property type="match status" value="1"/>
</dbReference>
<name>A0A7J6HDB1_CANSA</name>
<feature type="compositionally biased region" description="Polar residues" evidence="6">
    <location>
        <begin position="50"/>
        <end position="60"/>
    </location>
</feature>
<dbReference type="PANTHER" id="PTHR31500">
    <property type="entry name" value="AT-HOOK MOTIF NUCLEAR-LOCALIZED PROTEIN 9"/>
    <property type="match status" value="1"/>
</dbReference>
<comment type="domain">
    <text evidence="5">The PPC domain mediates interactions between AHL proteins.</text>
</comment>
<keyword evidence="3 5" id="KW-0804">Transcription</keyword>
<dbReference type="Proteomes" id="UP000525078">
    <property type="component" value="Unassembled WGS sequence"/>
</dbReference>
<keyword evidence="11" id="KW-1185">Reference proteome</keyword>
<organism evidence="9 11">
    <name type="scientific">Cannabis sativa</name>
    <name type="common">Hemp</name>
    <name type="synonym">Marijuana</name>
    <dbReference type="NCBI Taxonomy" id="3483"/>
    <lineage>
        <taxon>Eukaryota</taxon>
        <taxon>Viridiplantae</taxon>
        <taxon>Streptophyta</taxon>
        <taxon>Embryophyta</taxon>
        <taxon>Tracheophyta</taxon>
        <taxon>Spermatophyta</taxon>
        <taxon>Magnoliopsida</taxon>
        <taxon>eudicotyledons</taxon>
        <taxon>Gunneridae</taxon>
        <taxon>Pentapetalae</taxon>
        <taxon>rosids</taxon>
        <taxon>fabids</taxon>
        <taxon>Rosales</taxon>
        <taxon>Cannabaceae</taxon>
        <taxon>Cannabis</taxon>
    </lineage>
</organism>
<sequence>MDLNRSDDDGEEAQSNFTDRRGTGDLSSIVEDFFKRRKPQEQPNMELPVQQEQPSTELQLSSSSSSSSSRELPPRHKNSNLNVQLTGPPEGYAYASNMQISQLGNMPLHLPLAGISPIKNYPNFFLESISPGLTNILSPNQQPMMSPYEFRNMMHQFWVNNLQSPHVNIPSDTGPQKSEEGIVGSSSRHTIIVTEGEDIIGRIRSFSAEMEVAPSSVFVMAALGGVNNPILKLYTGSILVYEGAYLIFKFCNTISKDGSSENFELSIFNHSLDGLANTDGVITGEVNGMLIAAGTTYVHVMVTRGA</sequence>
<comment type="caution">
    <text evidence="9">The sequence shown here is derived from an EMBL/GenBank/DDBJ whole genome shotgun (WGS) entry which is preliminary data.</text>
</comment>